<proteinExistence type="predicted"/>
<feature type="chain" id="PRO_5047082883" evidence="2">
    <location>
        <begin position="28"/>
        <end position="323"/>
    </location>
</feature>
<name>A0ABP3BRD7_9GAMM</name>
<dbReference type="RefSeq" id="WP_051563989.1">
    <property type="nucleotide sequence ID" value="NZ_JFJN01000079.1"/>
</dbReference>
<evidence type="ECO:0000313" key="4">
    <source>
        <dbReference type="Proteomes" id="UP000023842"/>
    </source>
</evidence>
<feature type="region of interest" description="Disordered" evidence="1">
    <location>
        <begin position="258"/>
        <end position="278"/>
    </location>
</feature>
<accession>A0ABP3BRD7</accession>
<sequence>MRAQPKLRAVSVLSGLAALFMANAATAGETPIYGGPIGGTDIGAAYLPPQPGLYMGAGYIGVTSDDYRDVNGDKVPFDTGFDASAGVVGLNYVYDTKVFGGSIATSAQLGYGRRCIRFGERNCSSGMADIYSDLFFWSKYLGGGEAGSPGLAPLPYGLTVGGGLGVTMPTGSYDKHEPVNTGGNTWIISPNLAVSYLTGPEFSLGGDGTEFSARLFYSMPQKNSDTDFDAGTVVNLDWAITERYGNWQVGLAGQQAKQIDSDKLPDGARTNDSKFSSGSVGPVVSVFLPSIGSQLKVKAAANYDAENTFSGYSLVMIMGWKVF</sequence>
<dbReference type="InterPro" id="IPR025737">
    <property type="entry name" value="FApF"/>
</dbReference>
<feature type="signal peptide" evidence="2">
    <location>
        <begin position="1"/>
        <end position="27"/>
    </location>
</feature>
<protein>
    <submittedName>
        <fullName evidence="3">Phenol degradation protein meta</fullName>
    </submittedName>
</protein>
<gene>
    <name evidence="3" type="ORF">AU05_22580</name>
</gene>
<dbReference type="Proteomes" id="UP000023842">
    <property type="component" value="Unassembled WGS sequence"/>
</dbReference>
<keyword evidence="4" id="KW-1185">Reference proteome</keyword>
<dbReference type="Pfam" id="PF13557">
    <property type="entry name" value="Phenol_MetA_deg"/>
    <property type="match status" value="1"/>
</dbReference>
<dbReference type="EMBL" id="JFJN01000079">
    <property type="protein sequence ID" value="EZH77874.1"/>
    <property type="molecule type" value="Genomic_DNA"/>
</dbReference>
<keyword evidence="2" id="KW-0732">Signal</keyword>
<comment type="caution">
    <text evidence="3">The sequence shown here is derived from an EMBL/GenBank/DDBJ whole genome shotgun (WGS) entry which is preliminary data.</text>
</comment>
<organism evidence="3 4">
    <name type="scientific">Ectopseudomonas composti</name>
    <dbReference type="NCBI Taxonomy" id="658457"/>
    <lineage>
        <taxon>Bacteria</taxon>
        <taxon>Pseudomonadati</taxon>
        <taxon>Pseudomonadota</taxon>
        <taxon>Gammaproteobacteria</taxon>
        <taxon>Pseudomonadales</taxon>
        <taxon>Pseudomonadaceae</taxon>
        <taxon>Ectopseudomonas</taxon>
    </lineage>
</organism>
<evidence type="ECO:0000313" key="3">
    <source>
        <dbReference type="EMBL" id="EZH77874.1"/>
    </source>
</evidence>
<evidence type="ECO:0000256" key="2">
    <source>
        <dbReference type="SAM" id="SignalP"/>
    </source>
</evidence>
<feature type="compositionally biased region" description="Basic and acidic residues" evidence="1">
    <location>
        <begin position="259"/>
        <end position="272"/>
    </location>
</feature>
<evidence type="ECO:0000256" key="1">
    <source>
        <dbReference type="SAM" id="MobiDB-lite"/>
    </source>
</evidence>
<reference evidence="4" key="1">
    <citation type="journal article" date="2014" name="Genome Announc.">
        <title>Draft Genome Sequence of the algae degrading bacterium Pseudomonas mendocina AD6.</title>
        <authorList>
            <person name="Barney B.M."/>
            <person name="Lenneman E.M."/>
        </authorList>
    </citation>
    <scope>NUCLEOTIDE SEQUENCE [LARGE SCALE GENOMIC DNA]</scope>
    <source>
        <strain evidence="4">AD6</strain>
    </source>
</reference>